<comment type="caution">
    <text evidence="1">The sequence shown here is derived from an EMBL/GenBank/DDBJ whole genome shotgun (WGS) entry which is preliminary data.</text>
</comment>
<dbReference type="AlphaFoldDB" id="A0AAV5JYI7"/>
<organism evidence="1 2">
    <name type="scientific">Rubroshorea leprosula</name>
    <dbReference type="NCBI Taxonomy" id="152421"/>
    <lineage>
        <taxon>Eukaryota</taxon>
        <taxon>Viridiplantae</taxon>
        <taxon>Streptophyta</taxon>
        <taxon>Embryophyta</taxon>
        <taxon>Tracheophyta</taxon>
        <taxon>Spermatophyta</taxon>
        <taxon>Magnoliopsida</taxon>
        <taxon>eudicotyledons</taxon>
        <taxon>Gunneridae</taxon>
        <taxon>Pentapetalae</taxon>
        <taxon>rosids</taxon>
        <taxon>malvids</taxon>
        <taxon>Malvales</taxon>
        <taxon>Dipterocarpaceae</taxon>
        <taxon>Rubroshorea</taxon>
    </lineage>
</organism>
<reference evidence="1 2" key="1">
    <citation type="journal article" date="2021" name="Commun. Biol.">
        <title>The genome of Shorea leprosula (Dipterocarpaceae) highlights the ecological relevance of drought in aseasonal tropical rainforests.</title>
        <authorList>
            <person name="Ng K.K.S."/>
            <person name="Kobayashi M.J."/>
            <person name="Fawcett J.A."/>
            <person name="Hatakeyama M."/>
            <person name="Paape T."/>
            <person name="Ng C.H."/>
            <person name="Ang C.C."/>
            <person name="Tnah L.H."/>
            <person name="Lee C.T."/>
            <person name="Nishiyama T."/>
            <person name="Sese J."/>
            <person name="O'Brien M.J."/>
            <person name="Copetti D."/>
            <person name="Mohd Noor M.I."/>
            <person name="Ong R.C."/>
            <person name="Putra M."/>
            <person name="Sireger I.Z."/>
            <person name="Indrioko S."/>
            <person name="Kosugi Y."/>
            <person name="Izuno A."/>
            <person name="Isagi Y."/>
            <person name="Lee S.L."/>
            <person name="Shimizu K.K."/>
        </authorList>
    </citation>
    <scope>NUCLEOTIDE SEQUENCE [LARGE SCALE GENOMIC DNA]</scope>
    <source>
        <strain evidence="1">214</strain>
    </source>
</reference>
<dbReference type="Proteomes" id="UP001054252">
    <property type="component" value="Unassembled WGS sequence"/>
</dbReference>
<accession>A0AAV5JYI7</accession>
<proteinExistence type="predicted"/>
<protein>
    <submittedName>
        <fullName evidence="1">Uncharacterized protein</fullName>
    </submittedName>
</protein>
<keyword evidence="2" id="KW-1185">Reference proteome</keyword>
<evidence type="ECO:0000313" key="1">
    <source>
        <dbReference type="EMBL" id="GKV19714.1"/>
    </source>
</evidence>
<dbReference type="EMBL" id="BPVZ01000053">
    <property type="protein sequence ID" value="GKV19714.1"/>
    <property type="molecule type" value="Genomic_DNA"/>
</dbReference>
<evidence type="ECO:0000313" key="2">
    <source>
        <dbReference type="Proteomes" id="UP001054252"/>
    </source>
</evidence>
<sequence length="71" mass="7518">MAAPLPLAASTNSKLNLKAISQPGHFRAAPNNQRMASTFPCVDPILVGTCQVDPLTRLAFTVISGVTRRIA</sequence>
<gene>
    <name evidence="1" type="ORF">SLEP1_g29939</name>
</gene>
<name>A0AAV5JYI7_9ROSI</name>